<comment type="function">
    <text evidence="1">Involved in pre-mRNA splicing.</text>
</comment>
<keyword evidence="8" id="KW-0508">mRNA splicing</keyword>
<dbReference type="GO" id="GO:0003723">
    <property type="term" value="F:RNA binding"/>
    <property type="evidence" value="ECO:0007669"/>
    <property type="project" value="TreeGrafter"/>
</dbReference>
<evidence type="ECO:0000256" key="1">
    <source>
        <dbReference type="ARBA" id="ARBA00003777"/>
    </source>
</evidence>
<dbReference type="GO" id="GO:0045292">
    <property type="term" value="P:mRNA cis splicing, via spliceosome"/>
    <property type="evidence" value="ECO:0007669"/>
    <property type="project" value="TreeGrafter"/>
</dbReference>
<feature type="region of interest" description="Disordered" evidence="10">
    <location>
        <begin position="140"/>
        <end position="206"/>
    </location>
</feature>
<evidence type="ECO:0000256" key="2">
    <source>
        <dbReference type="ARBA" id="ARBA00004123"/>
    </source>
</evidence>
<dbReference type="PANTHER" id="PTHR12718:SF2">
    <property type="entry name" value="SPLICEOSOME-ASSOCIATED PROTEIN CWC15 HOMOLOG"/>
    <property type="match status" value="1"/>
</dbReference>
<keyword evidence="12" id="KW-1185">Reference proteome</keyword>
<dbReference type="Pfam" id="PF06179">
    <property type="entry name" value="Med22"/>
    <property type="match status" value="1"/>
</dbReference>
<dbReference type="GO" id="GO:0003712">
    <property type="term" value="F:transcription coregulator activity"/>
    <property type="evidence" value="ECO:0007669"/>
    <property type="project" value="InterPro"/>
</dbReference>
<name>A0A6V8H349_TALPI</name>
<comment type="caution">
    <text evidence="11">The sequence shown here is derived from an EMBL/GenBank/DDBJ whole genome shotgun (WGS) entry which is preliminary data.</text>
</comment>
<comment type="subcellular location">
    <subcellularLocation>
        <location evidence="2">Nucleus</location>
    </subcellularLocation>
</comment>
<evidence type="ECO:0000256" key="8">
    <source>
        <dbReference type="ARBA" id="ARBA00023187"/>
    </source>
</evidence>
<evidence type="ECO:0000256" key="9">
    <source>
        <dbReference type="ARBA" id="ARBA00023242"/>
    </source>
</evidence>
<dbReference type="InterPro" id="IPR009332">
    <property type="entry name" value="Med22"/>
</dbReference>
<evidence type="ECO:0000256" key="6">
    <source>
        <dbReference type="ARBA" id="ARBA00023015"/>
    </source>
</evidence>
<dbReference type="AlphaFoldDB" id="A0A6V8H349"/>
<feature type="compositionally biased region" description="Acidic residues" evidence="10">
    <location>
        <begin position="151"/>
        <end position="165"/>
    </location>
</feature>
<proteinExistence type="inferred from homology"/>
<comment type="similarity">
    <text evidence="3">Belongs to the Mediator complex subunit 22 family.</text>
</comment>
<dbReference type="EMBL" id="DF933813">
    <property type="protein sequence ID" value="GAM35695.1"/>
    <property type="molecule type" value="Genomic_DNA"/>
</dbReference>
<evidence type="ECO:0000256" key="3">
    <source>
        <dbReference type="ARBA" id="ARBA00005942"/>
    </source>
</evidence>
<evidence type="ECO:0000313" key="12">
    <source>
        <dbReference type="Proteomes" id="UP000053095"/>
    </source>
</evidence>
<reference evidence="12" key="1">
    <citation type="journal article" date="2015" name="Genome Announc.">
        <title>Draft genome sequence of Talaromyces cellulolyticus strain Y-94, a source of lignocellulosic biomass-degrading enzymes.</title>
        <authorList>
            <person name="Fujii T."/>
            <person name="Koike H."/>
            <person name="Sawayama S."/>
            <person name="Yano S."/>
            <person name="Inoue H."/>
        </authorList>
    </citation>
    <scope>NUCLEOTIDE SEQUENCE [LARGE SCALE GENOMIC DNA]</scope>
    <source>
        <strain evidence="12">Y-94</strain>
    </source>
</reference>
<evidence type="ECO:0000256" key="7">
    <source>
        <dbReference type="ARBA" id="ARBA00023163"/>
    </source>
</evidence>
<evidence type="ECO:0000313" key="11">
    <source>
        <dbReference type="EMBL" id="GAM35695.1"/>
    </source>
</evidence>
<organism evidence="11 12">
    <name type="scientific">Talaromyces pinophilus</name>
    <name type="common">Penicillium pinophilum</name>
    <dbReference type="NCBI Taxonomy" id="128442"/>
    <lineage>
        <taxon>Eukaryota</taxon>
        <taxon>Fungi</taxon>
        <taxon>Dikarya</taxon>
        <taxon>Ascomycota</taxon>
        <taxon>Pezizomycotina</taxon>
        <taxon>Eurotiomycetes</taxon>
        <taxon>Eurotiomycetidae</taxon>
        <taxon>Eurotiales</taxon>
        <taxon>Trichocomaceae</taxon>
        <taxon>Talaromyces</taxon>
        <taxon>Talaromyces sect. Talaromyces</taxon>
    </lineage>
</organism>
<keyword evidence="7" id="KW-0804">Transcription</keyword>
<evidence type="ECO:0000256" key="10">
    <source>
        <dbReference type="SAM" id="MobiDB-lite"/>
    </source>
</evidence>
<dbReference type="GO" id="GO:0006357">
    <property type="term" value="P:regulation of transcription by RNA polymerase II"/>
    <property type="evidence" value="ECO:0007669"/>
    <property type="project" value="InterPro"/>
</dbReference>
<evidence type="ECO:0000256" key="5">
    <source>
        <dbReference type="ARBA" id="ARBA00022664"/>
    </source>
</evidence>
<dbReference type="Proteomes" id="UP000053095">
    <property type="component" value="Unassembled WGS sequence"/>
</dbReference>
<dbReference type="PANTHER" id="PTHR12718">
    <property type="entry name" value="CELL CYCLE CONTROL PROTEIN CWF15"/>
    <property type="match status" value="1"/>
</dbReference>
<keyword evidence="5" id="KW-0507">mRNA processing</keyword>
<feature type="region of interest" description="Disordered" evidence="10">
    <location>
        <begin position="94"/>
        <end position="116"/>
    </location>
</feature>
<gene>
    <name evidence="11" type="ORF">TCE0_017f04218</name>
</gene>
<dbReference type="GO" id="GO:0016592">
    <property type="term" value="C:mediator complex"/>
    <property type="evidence" value="ECO:0007669"/>
    <property type="project" value="InterPro"/>
</dbReference>
<keyword evidence="6" id="KW-0805">Transcription regulation</keyword>
<feature type="compositionally biased region" description="Basic and acidic residues" evidence="10">
    <location>
        <begin position="166"/>
        <end position="201"/>
    </location>
</feature>
<comment type="similarity">
    <text evidence="4">Belongs to the CWC15 family.</text>
</comment>
<evidence type="ECO:0000256" key="4">
    <source>
        <dbReference type="ARBA" id="ARBA00006644"/>
    </source>
</evidence>
<keyword evidence="9" id="KW-0539">Nucleus</keyword>
<dbReference type="Pfam" id="PF04889">
    <property type="entry name" value="Cwf_Cwc_15"/>
    <property type="match status" value="1"/>
</dbReference>
<accession>A0A6V8H349</accession>
<protein>
    <submittedName>
        <fullName evidence="11">Cell cycle control protein</fullName>
    </submittedName>
</protein>
<sequence>MVKMNEQAPKNFLAADQITFAGWDVYGQSIQGAHRPTFDPAQGKEALRGPAYHQRLLPAYMHLKTRQPGQGGEADGPRDLRAELLAAEAAHFAKTKGVTDEAPTEPVPRIKRELEEDAKANLDAEDIEAKRRRILEETRDIDADSIGSDSDSSEEESDDEEDEAAELMRELEKIKRERQEQKEKEEREREAQEQEQREYDIARGNPLLNPQDFNIKRRWDDDVVFKNQARGSEVKRGPEFVNDLLRSDFHKRFMVENPDNAYTAVGAYNLNVEATALVRAAEDLLSLTRFMKEAWLFEKLNTVGEDEHDTRRNQKLEEDVAAVKEAVQRGLLGDNDVNGEKR</sequence>
<dbReference type="Gene3D" id="6.10.280.160">
    <property type="entry name" value="Mediator of RNA polymerase II transcription subunit 22"/>
    <property type="match status" value="1"/>
</dbReference>
<dbReference type="GO" id="GO:0071013">
    <property type="term" value="C:catalytic step 2 spliceosome"/>
    <property type="evidence" value="ECO:0007669"/>
    <property type="project" value="TreeGrafter"/>
</dbReference>
<dbReference type="InterPro" id="IPR006973">
    <property type="entry name" value="Cwf_Cwc_15"/>
</dbReference>